<keyword evidence="2" id="KW-1185">Reference proteome</keyword>
<comment type="caution">
    <text evidence="1">The sequence shown here is derived from an EMBL/GenBank/DDBJ whole genome shotgun (WGS) entry which is preliminary data.</text>
</comment>
<evidence type="ECO:0000313" key="2">
    <source>
        <dbReference type="Proteomes" id="UP000790377"/>
    </source>
</evidence>
<name>A0ACB7ZZV6_9AGAM</name>
<accession>A0ACB7ZZV6</accession>
<proteinExistence type="predicted"/>
<gene>
    <name evidence="1" type="ORF">BJ138DRAFT_1015920</name>
</gene>
<evidence type="ECO:0000313" key="1">
    <source>
        <dbReference type="EMBL" id="KAH7906615.1"/>
    </source>
</evidence>
<dbReference type="EMBL" id="MU267995">
    <property type="protein sequence ID" value="KAH7906615.1"/>
    <property type="molecule type" value="Genomic_DNA"/>
</dbReference>
<protein>
    <submittedName>
        <fullName evidence="1">NAD(P)-binding protein</fullName>
    </submittedName>
</protein>
<dbReference type="Proteomes" id="UP000790377">
    <property type="component" value="Unassembled WGS sequence"/>
</dbReference>
<reference evidence="1" key="1">
    <citation type="journal article" date="2021" name="New Phytol.">
        <title>Evolutionary innovations through gain and loss of genes in the ectomycorrhizal Boletales.</title>
        <authorList>
            <person name="Wu G."/>
            <person name="Miyauchi S."/>
            <person name="Morin E."/>
            <person name="Kuo A."/>
            <person name="Drula E."/>
            <person name="Varga T."/>
            <person name="Kohler A."/>
            <person name="Feng B."/>
            <person name="Cao Y."/>
            <person name="Lipzen A."/>
            <person name="Daum C."/>
            <person name="Hundley H."/>
            <person name="Pangilinan J."/>
            <person name="Johnson J."/>
            <person name="Barry K."/>
            <person name="LaButti K."/>
            <person name="Ng V."/>
            <person name="Ahrendt S."/>
            <person name="Min B."/>
            <person name="Choi I.G."/>
            <person name="Park H."/>
            <person name="Plett J.M."/>
            <person name="Magnuson J."/>
            <person name="Spatafora J.W."/>
            <person name="Nagy L.G."/>
            <person name="Henrissat B."/>
            <person name="Grigoriev I.V."/>
            <person name="Yang Z.L."/>
            <person name="Xu J."/>
            <person name="Martin F.M."/>
        </authorList>
    </citation>
    <scope>NUCLEOTIDE SEQUENCE</scope>
    <source>
        <strain evidence="1">ATCC 28755</strain>
    </source>
</reference>
<sequence length="278" mass="29678">MVVTGASSGFGRSMTELLLKKGDNVFATARDPSTLADLTTTYPAKQLVTAALDVTSATAITTAFAQAKSSFGQIDVVFNNAGQNLVGEVEAVPDEMARKLMEINFWGAVGVSREAIKTFREVNPAGAGGVLLQMSSAATSYSAAGMSYYAASKWAIEGFSESLSREMDPKWNIKIITLEPGWFKTDIFKNTSVMPSHPAYNDPASALMQVRGIANGVEGGASVESANALIYKLASGEVEVQKEHMTVPVGEQAFWLAKKKLEALKMMVEIYEPLSAGI</sequence>
<organism evidence="1 2">
    <name type="scientific">Hygrophoropsis aurantiaca</name>
    <dbReference type="NCBI Taxonomy" id="72124"/>
    <lineage>
        <taxon>Eukaryota</taxon>
        <taxon>Fungi</taxon>
        <taxon>Dikarya</taxon>
        <taxon>Basidiomycota</taxon>
        <taxon>Agaricomycotina</taxon>
        <taxon>Agaricomycetes</taxon>
        <taxon>Agaricomycetidae</taxon>
        <taxon>Boletales</taxon>
        <taxon>Coniophorineae</taxon>
        <taxon>Hygrophoropsidaceae</taxon>
        <taxon>Hygrophoropsis</taxon>
    </lineage>
</organism>